<evidence type="ECO:0000313" key="2">
    <source>
        <dbReference type="RefSeq" id="XP_028140033.1"/>
    </source>
</evidence>
<dbReference type="RefSeq" id="XP_028140034.1">
    <property type="nucleotide sequence ID" value="XM_028284233.1"/>
</dbReference>
<dbReference type="AlphaFoldDB" id="A0A6P7FUB3"/>
<reference evidence="2 3" key="1">
    <citation type="submission" date="2025-04" db="UniProtKB">
        <authorList>
            <consortium name="RefSeq"/>
        </authorList>
    </citation>
    <scope>IDENTIFICATION</scope>
    <source>
        <tissue evidence="2 3">Whole insect</tissue>
    </source>
</reference>
<dbReference type="RefSeq" id="XP_028140033.1">
    <property type="nucleotide sequence ID" value="XM_028284232.1"/>
</dbReference>
<protein>
    <submittedName>
        <fullName evidence="2">Uncharacterized protein LOC114334196 isoform X1</fullName>
    </submittedName>
    <submittedName>
        <fullName evidence="3">Uncharacterized protein LOC114334196 isoform X2</fullName>
    </submittedName>
</protein>
<evidence type="ECO:0000256" key="1">
    <source>
        <dbReference type="SAM" id="Coils"/>
    </source>
</evidence>
<accession>A0A6P7FUB3</accession>
<sequence length="148" mass="17394">MLAQMMDLLKMMAEDTKEIKNQQKKQAETMNMLAEELKELKKEQKEYRREMGELKLANEKAIKEINQLQNELSNMNIRLQRLEGEKRKRNIVIQGLPIDTDNPNMLKNKIESFIDKEMGVKVKVNETIKLGDEICLIELDNKYEVSPK</sequence>
<evidence type="ECO:0000313" key="3">
    <source>
        <dbReference type="RefSeq" id="XP_028140034.1"/>
    </source>
</evidence>
<organism evidence="3">
    <name type="scientific">Diabrotica virgifera virgifera</name>
    <name type="common">western corn rootworm</name>
    <dbReference type="NCBI Taxonomy" id="50390"/>
    <lineage>
        <taxon>Eukaryota</taxon>
        <taxon>Metazoa</taxon>
        <taxon>Ecdysozoa</taxon>
        <taxon>Arthropoda</taxon>
        <taxon>Hexapoda</taxon>
        <taxon>Insecta</taxon>
        <taxon>Pterygota</taxon>
        <taxon>Neoptera</taxon>
        <taxon>Endopterygota</taxon>
        <taxon>Coleoptera</taxon>
        <taxon>Polyphaga</taxon>
        <taxon>Cucujiformia</taxon>
        <taxon>Chrysomeloidea</taxon>
        <taxon>Chrysomelidae</taxon>
        <taxon>Galerucinae</taxon>
        <taxon>Diabroticina</taxon>
        <taxon>Diabroticites</taxon>
        <taxon>Diabrotica</taxon>
    </lineage>
</organism>
<name>A0A6P7FUB3_DIAVI</name>
<proteinExistence type="predicted"/>
<keyword evidence="1" id="KW-0175">Coiled coil</keyword>
<feature type="coiled-coil region" evidence="1">
    <location>
        <begin position="5"/>
        <end position="85"/>
    </location>
</feature>
<gene>
    <name evidence="2 3" type="primary">LOC114334196</name>
</gene>